<organism evidence="1 2">
    <name type="scientific">Pseudomonas phage ZC03</name>
    <dbReference type="NCBI Taxonomy" id="1622115"/>
    <lineage>
        <taxon>Viruses</taxon>
        <taxon>Duplodnaviria</taxon>
        <taxon>Heunggongvirae</taxon>
        <taxon>Uroviricota</taxon>
        <taxon>Caudoviricetes</taxon>
        <taxon>Schitoviridae</taxon>
        <taxon>Zicotriavirus</taxon>
        <taxon>Zicotriavirus ZC03</taxon>
    </lineage>
</organism>
<protein>
    <submittedName>
        <fullName evidence="1">Uncharacterized protein</fullName>
    </submittedName>
</protein>
<evidence type="ECO:0000313" key="2">
    <source>
        <dbReference type="Proteomes" id="UP000222072"/>
    </source>
</evidence>
<dbReference type="Proteomes" id="UP000222072">
    <property type="component" value="Segment"/>
</dbReference>
<dbReference type="EMBL" id="KU356690">
    <property type="protein sequence ID" value="AMD43394.1"/>
    <property type="molecule type" value="Genomic_DNA"/>
</dbReference>
<keyword evidence="2" id="KW-1185">Reference proteome</keyword>
<sequence>MTQTEDMKKYYWMASVVISFVHDGVPMDTNINALLSNTGYYITKKILENAQVQAQIQLAKSLGNNLPDVKHVYIQSISFIGYMTEKEFLGEPEA</sequence>
<evidence type="ECO:0000313" key="1">
    <source>
        <dbReference type="EMBL" id="AMD43394.1"/>
    </source>
</evidence>
<proteinExistence type="predicted"/>
<name>A0A1L2C910_9CAUD</name>
<accession>A0A1L2C910</accession>
<reference evidence="1 2" key="1">
    <citation type="journal article" date="2017" name="BMC Genomics">
        <title>Three novel Pseudomonas phages isolated from composting provide insights into the evolution and diversity of tailed phages.</title>
        <authorList>
            <person name="Amgarten D."/>
            <person name="Martins L.F."/>
            <person name="Lombardi K.C."/>
            <person name="Antunes L.P."/>
            <person name="de Souza A.P.S."/>
            <person name="Nicastro G.G."/>
            <person name="Kitajima E.W."/>
            <person name="Quaggio R.B."/>
            <person name="Upton C."/>
            <person name="Setubal J.C."/>
            <person name="da Silva A.M."/>
        </authorList>
    </citation>
    <scope>NUCLEOTIDE SEQUENCE [LARGE SCALE GENOMIC DNA]</scope>
</reference>
<gene>
    <name evidence="1" type="ORF">ZC03_007</name>
</gene>